<dbReference type="SMART" id="SM00184">
    <property type="entry name" value="RING"/>
    <property type="match status" value="2"/>
</dbReference>
<dbReference type="PROSITE" id="PS50135">
    <property type="entry name" value="ZF_ZZ_2"/>
    <property type="match status" value="1"/>
</dbReference>
<evidence type="ECO:0008006" key="11">
    <source>
        <dbReference type="Google" id="ProtNLM"/>
    </source>
</evidence>
<evidence type="ECO:0000256" key="4">
    <source>
        <dbReference type="PROSITE-ProRule" id="PRU00228"/>
    </source>
</evidence>
<reference evidence="9" key="3">
    <citation type="submission" date="2025-09" db="UniProtKB">
        <authorList>
            <consortium name="Ensembl"/>
        </authorList>
    </citation>
    <scope>IDENTIFICATION</scope>
</reference>
<dbReference type="PROSITE" id="PS50089">
    <property type="entry name" value="ZF_RING_2"/>
    <property type="match status" value="2"/>
</dbReference>
<keyword evidence="1" id="KW-0479">Metal-binding</keyword>
<dbReference type="Proteomes" id="UP001501920">
    <property type="component" value="Chromosome 30"/>
</dbReference>
<keyword evidence="3" id="KW-0862">Zinc</keyword>
<dbReference type="AlphaFoldDB" id="A0A3B4EDN0"/>
<dbReference type="PANTHER" id="PTHR21540:SF3">
    <property type="entry name" value="E3 UBIQUITIN-PROTEIN LIGASE ZSWIM2"/>
    <property type="match status" value="1"/>
</dbReference>
<feature type="domain" description="RING-type" evidence="6">
    <location>
        <begin position="352"/>
        <end position="392"/>
    </location>
</feature>
<reference evidence="9" key="2">
    <citation type="submission" date="2025-08" db="UniProtKB">
        <authorList>
            <consortium name="Ensembl"/>
        </authorList>
    </citation>
    <scope>IDENTIFICATION</scope>
</reference>
<dbReference type="SUPFAM" id="SSF57850">
    <property type="entry name" value="RING/U-box"/>
    <property type="match status" value="3"/>
</dbReference>
<evidence type="ECO:0000259" key="7">
    <source>
        <dbReference type="PROSITE" id="PS50135"/>
    </source>
</evidence>
<name>A0A3B4EDN0_PYGNA</name>
<dbReference type="Gene3D" id="3.30.60.90">
    <property type="match status" value="1"/>
</dbReference>
<organism evidence="9 10">
    <name type="scientific">Pygocentrus nattereri</name>
    <name type="common">Red-bellied piranha</name>
    <dbReference type="NCBI Taxonomy" id="42514"/>
    <lineage>
        <taxon>Eukaryota</taxon>
        <taxon>Metazoa</taxon>
        <taxon>Chordata</taxon>
        <taxon>Craniata</taxon>
        <taxon>Vertebrata</taxon>
        <taxon>Euteleostomi</taxon>
        <taxon>Actinopterygii</taxon>
        <taxon>Neopterygii</taxon>
        <taxon>Teleostei</taxon>
        <taxon>Ostariophysi</taxon>
        <taxon>Characiformes</taxon>
        <taxon>Characoidei</taxon>
        <taxon>Pygocentrus</taxon>
    </lineage>
</organism>
<feature type="domain" description="RING-type" evidence="6">
    <location>
        <begin position="147"/>
        <end position="199"/>
    </location>
</feature>
<dbReference type="RefSeq" id="XP_017577714.1">
    <property type="nucleotide sequence ID" value="XM_017722225.2"/>
</dbReference>
<evidence type="ECO:0000259" key="8">
    <source>
        <dbReference type="PROSITE" id="PS50966"/>
    </source>
</evidence>
<feature type="domain" description="SWIM-type" evidence="8">
    <location>
        <begin position="49"/>
        <end position="82"/>
    </location>
</feature>
<dbReference type="InterPro" id="IPR007527">
    <property type="entry name" value="Znf_SWIM"/>
</dbReference>
<feature type="region of interest" description="Disordered" evidence="5">
    <location>
        <begin position="483"/>
        <end position="522"/>
    </location>
</feature>
<dbReference type="GeneID" id="108442261"/>
<evidence type="ECO:0000313" key="9">
    <source>
        <dbReference type="Ensembl" id="ENSPNAP00000033930.1"/>
    </source>
</evidence>
<evidence type="ECO:0000256" key="5">
    <source>
        <dbReference type="SAM" id="MobiDB-lite"/>
    </source>
</evidence>
<accession>A0A3B4EDN0</accession>
<evidence type="ECO:0000313" key="10">
    <source>
        <dbReference type="Proteomes" id="UP001501920"/>
    </source>
</evidence>
<dbReference type="OMA" id="YNPLTWK"/>
<dbReference type="CTD" id="151112"/>
<dbReference type="Ensembl" id="ENSPNAT00000038226.2">
    <property type="protein sequence ID" value="ENSPNAP00000033930.1"/>
    <property type="gene ID" value="ENSPNAG00000022854.2"/>
</dbReference>
<keyword evidence="10" id="KW-1185">Reference proteome</keyword>
<evidence type="ECO:0000259" key="6">
    <source>
        <dbReference type="PROSITE" id="PS50089"/>
    </source>
</evidence>
<feature type="compositionally biased region" description="Polar residues" evidence="5">
    <location>
        <begin position="483"/>
        <end position="506"/>
    </location>
</feature>
<dbReference type="InterPro" id="IPR013083">
    <property type="entry name" value="Znf_RING/FYVE/PHD"/>
</dbReference>
<sequence length="603" mass="67932">MFRKTAWRKTATDAVTWQQDLATSTTIFILKEFGPTGFLLKEDGESKQHRVCLGDPHTCTCGTFQKEKDLCKHICWILMRKFRLPRDHEYCFQPGLVDRQILEVLQGLYRARTPRPTDSTFSAPPQPDSSEEEGTVRQKAVGEDDICPICQEELLKKRLPVTHCRYGCGNNVHISCMKVWADHQTRSETEVMVKCPLCREDFGASKLLVEQVKTSGKLYTPSEREQLDKHLGIPCNNCRVCPIVGKCLKCTICSYFHLCEDCFKSNCHPQHSFASRMKRNQPWQPVAQSVDPQPKKAQTVDSQLMHNHCSPTDALRVKASEMSDVVPEHVLKSLPVLRIRPSSKLLEKGMQCRLCLQSFHLGQHVKTLPCRHKFHTGCIDAWLHQSVCCPLDWQVIYNPLTWNAVGVQAPVIPSNGAKPSLIDQQRSELFIPGFGLLAQTARAPALQSTERSDTSTAGPLAPLCFESLTQVTQRLCISTTNSGINRAQSQSSESRFNQRCRSSGQAPISAPRRRVSVKPSFPGRCSSLTSACTIRRMEGSDRTQQSSFPELNEHPNKTRLKNGSPQGHRPLWLRPQPSGKDLSELDLWMTSIPITVKHKSNQE</sequence>
<proteinExistence type="predicted"/>
<dbReference type="CDD" id="cd16494">
    <property type="entry name" value="RING-CH-C4HC3_ZSWM2"/>
    <property type="match status" value="1"/>
</dbReference>
<evidence type="ECO:0000256" key="2">
    <source>
        <dbReference type="ARBA" id="ARBA00022771"/>
    </source>
</evidence>
<dbReference type="PROSITE" id="PS50966">
    <property type="entry name" value="ZF_SWIM"/>
    <property type="match status" value="1"/>
</dbReference>
<dbReference type="GeneTree" id="ENSGT00390000006826"/>
<dbReference type="Pfam" id="PF13639">
    <property type="entry name" value="zf-RING_2"/>
    <property type="match status" value="1"/>
</dbReference>
<dbReference type="Pfam" id="PF04434">
    <property type="entry name" value="SWIM"/>
    <property type="match status" value="1"/>
</dbReference>
<reference evidence="9 10" key="1">
    <citation type="submission" date="2020-10" db="EMBL/GenBank/DDBJ databases">
        <title>Pygocentrus nattereri (red-bellied piranha) genome, fPygNat1, primary haplotype.</title>
        <authorList>
            <person name="Myers G."/>
            <person name="Meyer A."/>
            <person name="Karagic N."/>
            <person name="Pippel M."/>
            <person name="Winkler S."/>
            <person name="Tracey A."/>
            <person name="Wood J."/>
            <person name="Formenti G."/>
            <person name="Howe K."/>
            <person name="Fedrigo O."/>
            <person name="Jarvis E.D."/>
        </authorList>
    </citation>
    <scope>NUCLEOTIDE SEQUENCE [LARGE SCALE GENOMIC DNA]</scope>
</reference>
<gene>
    <name evidence="9" type="primary">ZSWIM2</name>
</gene>
<dbReference type="InterPro" id="IPR039903">
    <property type="entry name" value="Zswim2"/>
</dbReference>
<dbReference type="STRING" id="42514.ENSPNAP00000033930"/>
<dbReference type="GO" id="GO:0008270">
    <property type="term" value="F:zinc ion binding"/>
    <property type="evidence" value="ECO:0007669"/>
    <property type="project" value="UniProtKB-KW"/>
</dbReference>
<evidence type="ECO:0000256" key="1">
    <source>
        <dbReference type="ARBA" id="ARBA00022723"/>
    </source>
</evidence>
<dbReference type="InterPro" id="IPR043145">
    <property type="entry name" value="Znf_ZZ_sf"/>
</dbReference>
<keyword evidence="2 4" id="KW-0863">Zinc-finger</keyword>
<dbReference type="InterPro" id="IPR000433">
    <property type="entry name" value="Znf_ZZ"/>
</dbReference>
<dbReference type="GO" id="GO:0061630">
    <property type="term" value="F:ubiquitin protein ligase activity"/>
    <property type="evidence" value="ECO:0007669"/>
    <property type="project" value="InterPro"/>
</dbReference>
<evidence type="ECO:0000256" key="3">
    <source>
        <dbReference type="ARBA" id="ARBA00022833"/>
    </source>
</evidence>
<feature type="region of interest" description="Disordered" evidence="5">
    <location>
        <begin position="534"/>
        <end position="580"/>
    </location>
</feature>
<feature type="domain" description="ZZ-type" evidence="7">
    <location>
        <begin position="230"/>
        <end position="291"/>
    </location>
</feature>
<feature type="region of interest" description="Disordered" evidence="5">
    <location>
        <begin position="113"/>
        <end position="139"/>
    </location>
</feature>
<dbReference type="SMART" id="SM00291">
    <property type="entry name" value="ZnF_ZZ"/>
    <property type="match status" value="1"/>
</dbReference>
<dbReference type="Gene3D" id="3.30.40.10">
    <property type="entry name" value="Zinc/RING finger domain, C3HC4 (zinc finger)"/>
    <property type="match status" value="2"/>
</dbReference>
<dbReference type="PANTHER" id="PTHR21540">
    <property type="entry name" value="RING FINGER AND SWIM DOMAIN-CONTAINING PROTEIN 2"/>
    <property type="match status" value="1"/>
</dbReference>
<protein>
    <recommendedName>
        <fullName evidence="11">Zinc finger, SWIM-type containing 2</fullName>
    </recommendedName>
</protein>
<dbReference type="InterPro" id="IPR001841">
    <property type="entry name" value="Znf_RING"/>
</dbReference>
<dbReference type="OrthoDB" id="8062037at2759"/>
<dbReference type="CDD" id="cd16486">
    <property type="entry name" value="mRING-H2-C3H2C2D_ZSWM2"/>
    <property type="match status" value="1"/>
</dbReference>